<gene>
    <name evidence="6" type="ORF">BEP19_13845</name>
</gene>
<name>A0A419SEX7_9BACL</name>
<evidence type="ECO:0000313" key="6">
    <source>
        <dbReference type="EMBL" id="RKD21868.1"/>
    </source>
</evidence>
<keyword evidence="4" id="KW-0788">Thiol protease</keyword>
<keyword evidence="3" id="KW-0378">Hydrolase</keyword>
<evidence type="ECO:0000256" key="1">
    <source>
        <dbReference type="ARBA" id="ARBA00007074"/>
    </source>
</evidence>
<dbReference type="SUPFAM" id="SSF54001">
    <property type="entry name" value="Cysteine proteinases"/>
    <property type="match status" value="1"/>
</dbReference>
<dbReference type="InterPro" id="IPR051202">
    <property type="entry name" value="Peptidase_C40"/>
</dbReference>
<evidence type="ECO:0000256" key="4">
    <source>
        <dbReference type="ARBA" id="ARBA00022807"/>
    </source>
</evidence>
<comment type="similarity">
    <text evidence="1">Belongs to the peptidase C40 family.</text>
</comment>
<proteinExistence type="inferred from homology"/>
<evidence type="ECO:0000256" key="3">
    <source>
        <dbReference type="ARBA" id="ARBA00022801"/>
    </source>
</evidence>
<dbReference type="Proteomes" id="UP000284219">
    <property type="component" value="Unassembled WGS sequence"/>
</dbReference>
<keyword evidence="2" id="KW-0645">Protease</keyword>
<comment type="caution">
    <text evidence="6">The sequence shown here is derived from an EMBL/GenBank/DDBJ whole genome shotgun (WGS) entry which is preliminary data.</text>
</comment>
<dbReference type="InterPro" id="IPR000064">
    <property type="entry name" value="NLP_P60_dom"/>
</dbReference>
<sequence length="161" mass="17974">MKWDANKRKLSLVAPTLLSTDEGQKSASIQSSGNVNGAEVIRFAERFLGTPYEFGADDYRETKAFDCSSFVKYVLERFGVEVPRSSIEQASVGRRISADQFKPGDLLFFFTPGRYASNRMVGHVAMYAGNGEIIHTYGDPGVTKSELAGYWEQRLLFAKRP</sequence>
<dbReference type="PROSITE" id="PS51935">
    <property type="entry name" value="NLPC_P60"/>
    <property type="match status" value="1"/>
</dbReference>
<accession>A0A419SEX7</accession>
<feature type="domain" description="NlpC/P60" evidence="5">
    <location>
        <begin position="34"/>
        <end position="161"/>
    </location>
</feature>
<dbReference type="Gene3D" id="3.90.1720.10">
    <property type="entry name" value="endopeptidase domain like (from Nostoc punctiforme)"/>
    <property type="match status" value="1"/>
</dbReference>
<dbReference type="GO" id="GO:0006508">
    <property type="term" value="P:proteolysis"/>
    <property type="evidence" value="ECO:0007669"/>
    <property type="project" value="UniProtKB-KW"/>
</dbReference>
<dbReference type="Pfam" id="PF00877">
    <property type="entry name" value="NLPC_P60"/>
    <property type="match status" value="1"/>
</dbReference>
<evidence type="ECO:0000259" key="5">
    <source>
        <dbReference type="PROSITE" id="PS51935"/>
    </source>
</evidence>
<organism evidence="6 7">
    <name type="scientific">Ammoniphilus oxalaticus</name>
    <dbReference type="NCBI Taxonomy" id="66863"/>
    <lineage>
        <taxon>Bacteria</taxon>
        <taxon>Bacillati</taxon>
        <taxon>Bacillota</taxon>
        <taxon>Bacilli</taxon>
        <taxon>Bacillales</taxon>
        <taxon>Paenibacillaceae</taxon>
        <taxon>Aneurinibacillus group</taxon>
        <taxon>Ammoniphilus</taxon>
    </lineage>
</organism>
<dbReference type="PANTHER" id="PTHR47053">
    <property type="entry name" value="MUREIN DD-ENDOPEPTIDASE MEPH-RELATED"/>
    <property type="match status" value="1"/>
</dbReference>
<keyword evidence="7" id="KW-1185">Reference proteome</keyword>
<protein>
    <recommendedName>
        <fullName evidence="5">NlpC/P60 domain-containing protein</fullName>
    </recommendedName>
</protein>
<dbReference type="InterPro" id="IPR038765">
    <property type="entry name" value="Papain-like_cys_pep_sf"/>
</dbReference>
<evidence type="ECO:0000313" key="7">
    <source>
        <dbReference type="Proteomes" id="UP000284219"/>
    </source>
</evidence>
<dbReference type="EMBL" id="MCHY01000011">
    <property type="protein sequence ID" value="RKD21868.1"/>
    <property type="molecule type" value="Genomic_DNA"/>
</dbReference>
<evidence type="ECO:0000256" key="2">
    <source>
        <dbReference type="ARBA" id="ARBA00022670"/>
    </source>
</evidence>
<dbReference type="PANTHER" id="PTHR47053:SF1">
    <property type="entry name" value="MUREIN DD-ENDOPEPTIDASE MEPH-RELATED"/>
    <property type="match status" value="1"/>
</dbReference>
<dbReference type="AlphaFoldDB" id="A0A419SEX7"/>
<dbReference type="GO" id="GO:0008234">
    <property type="term" value="F:cysteine-type peptidase activity"/>
    <property type="evidence" value="ECO:0007669"/>
    <property type="project" value="UniProtKB-KW"/>
</dbReference>
<reference evidence="6 7" key="1">
    <citation type="submission" date="2016-08" db="EMBL/GenBank/DDBJ databases">
        <title>Novel Firmicute Genomes.</title>
        <authorList>
            <person name="Poppleton D.I."/>
            <person name="Gribaldo S."/>
        </authorList>
    </citation>
    <scope>NUCLEOTIDE SEQUENCE [LARGE SCALE GENOMIC DNA]</scope>
    <source>
        <strain evidence="6 7">RAOx-1</strain>
    </source>
</reference>